<dbReference type="PROSITE" id="PS51257">
    <property type="entry name" value="PROKAR_LIPOPROTEIN"/>
    <property type="match status" value="1"/>
</dbReference>
<keyword evidence="3" id="KW-1185">Reference proteome</keyword>
<dbReference type="InterPro" id="IPR011990">
    <property type="entry name" value="TPR-like_helical_dom_sf"/>
</dbReference>
<protein>
    <submittedName>
        <fullName evidence="2">Tetratricopeptide (TPR) repeat protein</fullName>
    </submittedName>
</protein>
<evidence type="ECO:0000256" key="1">
    <source>
        <dbReference type="SAM" id="SignalP"/>
    </source>
</evidence>
<dbReference type="AlphaFoldDB" id="A0AAE4BS54"/>
<dbReference type="SUPFAM" id="SSF48452">
    <property type="entry name" value="TPR-like"/>
    <property type="match status" value="1"/>
</dbReference>
<organism evidence="2 3">
    <name type="scientific">Aureibacter tunicatorum</name>
    <dbReference type="NCBI Taxonomy" id="866807"/>
    <lineage>
        <taxon>Bacteria</taxon>
        <taxon>Pseudomonadati</taxon>
        <taxon>Bacteroidota</taxon>
        <taxon>Cytophagia</taxon>
        <taxon>Cytophagales</taxon>
        <taxon>Persicobacteraceae</taxon>
        <taxon>Aureibacter</taxon>
    </lineage>
</organism>
<feature type="chain" id="PRO_5042270362" evidence="1">
    <location>
        <begin position="23"/>
        <end position="195"/>
    </location>
</feature>
<proteinExistence type="predicted"/>
<dbReference type="Proteomes" id="UP001185092">
    <property type="component" value="Unassembled WGS sequence"/>
</dbReference>
<accession>A0AAE4BS54</accession>
<dbReference type="Gene3D" id="1.25.40.10">
    <property type="entry name" value="Tetratricopeptide repeat domain"/>
    <property type="match status" value="1"/>
</dbReference>
<gene>
    <name evidence="2" type="ORF">HNQ88_000978</name>
</gene>
<dbReference type="RefSeq" id="WP_309937473.1">
    <property type="nucleotide sequence ID" value="NZ_AP025305.1"/>
</dbReference>
<reference evidence="2" key="1">
    <citation type="submission" date="2023-07" db="EMBL/GenBank/DDBJ databases">
        <title>Genomic Encyclopedia of Type Strains, Phase IV (KMG-IV): sequencing the most valuable type-strain genomes for metagenomic binning, comparative biology and taxonomic classification.</title>
        <authorList>
            <person name="Goeker M."/>
        </authorList>
    </citation>
    <scope>NUCLEOTIDE SEQUENCE</scope>
    <source>
        <strain evidence="2">DSM 26174</strain>
    </source>
</reference>
<dbReference type="EMBL" id="JAVDQD010000001">
    <property type="protein sequence ID" value="MDR6238002.1"/>
    <property type="molecule type" value="Genomic_DNA"/>
</dbReference>
<evidence type="ECO:0000313" key="3">
    <source>
        <dbReference type="Proteomes" id="UP001185092"/>
    </source>
</evidence>
<evidence type="ECO:0000313" key="2">
    <source>
        <dbReference type="EMBL" id="MDR6238002.1"/>
    </source>
</evidence>
<name>A0AAE4BS54_9BACT</name>
<feature type="signal peptide" evidence="1">
    <location>
        <begin position="1"/>
        <end position="22"/>
    </location>
</feature>
<keyword evidence="1" id="KW-0732">Signal</keyword>
<comment type="caution">
    <text evidence="2">The sequence shown here is derived from an EMBL/GenBank/DDBJ whole genome shotgun (WGS) entry which is preliminary data.</text>
</comment>
<sequence length="195" mass="22840">MKSSLIKKSLICLFLMSFFACNNNETNSDYSRILGKVERHSNEGNLTMAIKELDKGIKLYSDSSELYLQKMMYLIRNKEHQNLSKHLDIMIDQEINMNAAYTYKGLLFDHSNELDSAYKYYKLGHELSQQQNLSKEESALDELLFLELIGEDSLARIRRTEIVEQFSDNQHVNTFIYILETKGIQEYKKQMINVN</sequence>